<protein>
    <submittedName>
        <fullName evidence="1">Uncharacterized protein</fullName>
    </submittedName>
</protein>
<organism evidence="1 2">
    <name type="scientific">Stutzerimonas stutzeri</name>
    <name type="common">Pseudomonas stutzeri</name>
    <dbReference type="NCBI Taxonomy" id="316"/>
    <lineage>
        <taxon>Bacteria</taxon>
        <taxon>Pseudomonadati</taxon>
        <taxon>Pseudomonadota</taxon>
        <taxon>Gammaproteobacteria</taxon>
        <taxon>Pseudomonadales</taxon>
        <taxon>Pseudomonadaceae</taxon>
        <taxon>Stutzerimonas</taxon>
    </lineage>
</organism>
<proteinExistence type="predicted"/>
<dbReference type="SUPFAM" id="SSF56112">
    <property type="entry name" value="Protein kinase-like (PK-like)"/>
    <property type="match status" value="1"/>
</dbReference>
<gene>
    <name evidence="1" type="ORF">UIB01_17730</name>
</gene>
<dbReference type="AlphaFoldDB" id="A0A023WW69"/>
<reference evidence="1 2" key="1">
    <citation type="submission" date="2014-03" db="EMBL/GenBank/DDBJ databases">
        <title>Complete genome sequence of Pseudomonas stutzeri 19SMN4.</title>
        <authorList>
            <person name="Brunet-Galmes I."/>
            <person name="Nogales B."/>
            <person name="Busquets A."/>
            <person name="Pena A."/>
            <person name="Gomila M."/>
            <person name="Garcia-Valdes E."/>
            <person name="Lalucat J."/>
            <person name="Bennasar A."/>
            <person name="Bosch R."/>
        </authorList>
    </citation>
    <scope>NUCLEOTIDE SEQUENCE [LARGE SCALE GENOMIC DNA]</scope>
    <source>
        <strain evidence="1 2">19SMN4</strain>
    </source>
</reference>
<name>A0A023WW69_STUST</name>
<accession>A0A023WW69</accession>
<evidence type="ECO:0000313" key="1">
    <source>
        <dbReference type="EMBL" id="AHY44206.1"/>
    </source>
</evidence>
<sequence length="372" mass="42117">MSAASLTAAARRQAQLAFLASGTEFRLGRAEDCPLPPEQLAAVRGNEPWVRACLDDGLTARVYHVQLAGRDWALKVARRPCRVQNPDGQTSFLNELQRRRDLARLMRTPEQAERLTGIVPTQYASLQQGIVLSPWVEGRRIDRWDERQLVELFDLLIALLLAGLFEWDLAPGNTLDDGRIRLFDFGYLYPFDPLRQYNSDGLASPGFHPAERFETRQLFACLLRLEQQSEAWALADFELEKRIALDAYERLHRELAARGASQGVLDWLNGLMRRWRNALAGDLGGLYLQEAWRSHWLDVKDDLSGQSCTPLTLQRLAWLRNKATALHADLLASGALANERNPGRDALLDELRQAEAQAIRWQSADVQNAQEV</sequence>
<dbReference type="EMBL" id="CP007509">
    <property type="protein sequence ID" value="AHY44206.1"/>
    <property type="molecule type" value="Genomic_DNA"/>
</dbReference>
<dbReference type="InterPro" id="IPR011009">
    <property type="entry name" value="Kinase-like_dom_sf"/>
</dbReference>
<dbReference type="PATRIC" id="fig|316.97.peg.3544"/>
<dbReference type="KEGG" id="pstu:UIB01_17730"/>
<dbReference type="Proteomes" id="UP000025238">
    <property type="component" value="Chromosome"/>
</dbReference>
<evidence type="ECO:0000313" key="2">
    <source>
        <dbReference type="Proteomes" id="UP000025238"/>
    </source>
</evidence>